<feature type="compositionally biased region" description="Basic residues" evidence="1">
    <location>
        <begin position="41"/>
        <end position="50"/>
    </location>
</feature>
<evidence type="ECO:0000256" key="1">
    <source>
        <dbReference type="SAM" id="MobiDB-lite"/>
    </source>
</evidence>
<keyword evidence="3" id="KW-1185">Reference proteome</keyword>
<name>A0A0B2VT52_TOXCA</name>
<dbReference type="Proteomes" id="UP000031036">
    <property type="component" value="Unassembled WGS sequence"/>
</dbReference>
<evidence type="ECO:0000313" key="2">
    <source>
        <dbReference type="EMBL" id="KHN84155.1"/>
    </source>
</evidence>
<dbReference type="EMBL" id="JPKZ01001065">
    <property type="protein sequence ID" value="KHN84155.1"/>
    <property type="molecule type" value="Genomic_DNA"/>
</dbReference>
<dbReference type="OrthoDB" id="6328726at2759"/>
<evidence type="ECO:0000313" key="3">
    <source>
        <dbReference type="Proteomes" id="UP000031036"/>
    </source>
</evidence>
<sequence>MTLIVCAHGDAQGVQMLANDEQSAGTSYSQHHSNTEASAYHRLRHSERQRRRHKLQMHRTAAAGFARSQTDEIFDSLRRQLKSDALKNARRAHHHAKDLTTKRERNEALCEIRRNTVHMNTPTEEYDPPFMVEVRCKNVADFERFQGRSSLRPQGCVHDLLRCVQMFKDVHFSRRKIGSHSWHPYTVPNVPSSCECMWPVDKYGSLHYDKIGDSERFQNVHLITQLYYLLYGLNFEGNVGLSHSQQSSLYFNRSTN</sequence>
<feature type="region of interest" description="Disordered" evidence="1">
    <location>
        <begin position="20"/>
        <end position="50"/>
    </location>
</feature>
<proteinExistence type="predicted"/>
<comment type="caution">
    <text evidence="2">The sequence shown here is derived from an EMBL/GenBank/DDBJ whole genome shotgun (WGS) entry which is preliminary data.</text>
</comment>
<protein>
    <submittedName>
        <fullName evidence="2">Uncharacterized protein</fullName>
    </submittedName>
</protein>
<feature type="compositionally biased region" description="Polar residues" evidence="1">
    <location>
        <begin position="20"/>
        <end position="37"/>
    </location>
</feature>
<dbReference type="OMA" id="PSSCECM"/>
<dbReference type="AlphaFoldDB" id="A0A0B2VT52"/>
<gene>
    <name evidence="2" type="ORF">Tcan_17943</name>
</gene>
<accession>A0A0B2VT52</accession>
<reference evidence="2 3" key="1">
    <citation type="submission" date="2014-11" db="EMBL/GenBank/DDBJ databases">
        <title>Genetic blueprint of the zoonotic pathogen Toxocara canis.</title>
        <authorList>
            <person name="Zhu X.-Q."/>
            <person name="Korhonen P.K."/>
            <person name="Cai H."/>
            <person name="Young N.D."/>
            <person name="Nejsum P."/>
            <person name="von Samson-Himmelstjerna G."/>
            <person name="Boag P.R."/>
            <person name="Tan P."/>
            <person name="Li Q."/>
            <person name="Min J."/>
            <person name="Yang Y."/>
            <person name="Wang X."/>
            <person name="Fang X."/>
            <person name="Hall R.S."/>
            <person name="Hofmann A."/>
            <person name="Sternberg P.W."/>
            <person name="Jex A.R."/>
            <person name="Gasser R.B."/>
        </authorList>
    </citation>
    <scope>NUCLEOTIDE SEQUENCE [LARGE SCALE GENOMIC DNA]</scope>
    <source>
        <strain evidence="2">PN_DK_2014</strain>
    </source>
</reference>
<organism evidence="2 3">
    <name type="scientific">Toxocara canis</name>
    <name type="common">Canine roundworm</name>
    <dbReference type="NCBI Taxonomy" id="6265"/>
    <lineage>
        <taxon>Eukaryota</taxon>
        <taxon>Metazoa</taxon>
        <taxon>Ecdysozoa</taxon>
        <taxon>Nematoda</taxon>
        <taxon>Chromadorea</taxon>
        <taxon>Rhabditida</taxon>
        <taxon>Spirurina</taxon>
        <taxon>Ascaridomorpha</taxon>
        <taxon>Ascaridoidea</taxon>
        <taxon>Toxocaridae</taxon>
        <taxon>Toxocara</taxon>
    </lineage>
</organism>